<dbReference type="InterPro" id="IPR050327">
    <property type="entry name" value="Proton-linked_MCT"/>
</dbReference>
<dbReference type="Pfam" id="PF07690">
    <property type="entry name" value="MFS_1"/>
    <property type="match status" value="1"/>
</dbReference>
<feature type="transmembrane region" description="Helical" evidence="1">
    <location>
        <begin position="55"/>
        <end position="75"/>
    </location>
</feature>
<dbReference type="GO" id="GO:0022857">
    <property type="term" value="F:transmembrane transporter activity"/>
    <property type="evidence" value="ECO:0007669"/>
    <property type="project" value="InterPro"/>
</dbReference>
<dbReference type="AlphaFoldDB" id="A0A382CDB2"/>
<keyword evidence="1" id="KW-0812">Transmembrane</keyword>
<feature type="transmembrane region" description="Helical" evidence="1">
    <location>
        <begin position="174"/>
        <end position="192"/>
    </location>
</feature>
<evidence type="ECO:0000313" key="3">
    <source>
        <dbReference type="EMBL" id="SVB23839.1"/>
    </source>
</evidence>
<feature type="transmembrane region" description="Helical" evidence="1">
    <location>
        <begin position="82"/>
        <end position="99"/>
    </location>
</feature>
<proteinExistence type="predicted"/>
<dbReference type="SUPFAM" id="SSF103473">
    <property type="entry name" value="MFS general substrate transporter"/>
    <property type="match status" value="1"/>
</dbReference>
<name>A0A382CDB2_9ZZZZ</name>
<keyword evidence="1" id="KW-0472">Membrane</keyword>
<protein>
    <recommendedName>
        <fullName evidence="2">Major facilitator superfamily (MFS) profile domain-containing protein</fullName>
    </recommendedName>
</protein>
<feature type="transmembrane region" description="Helical" evidence="1">
    <location>
        <begin position="296"/>
        <end position="314"/>
    </location>
</feature>
<dbReference type="PANTHER" id="PTHR11360:SF290">
    <property type="entry name" value="MONOCARBOXYLATE MFS PERMEASE"/>
    <property type="match status" value="1"/>
</dbReference>
<feature type="transmembrane region" description="Helical" evidence="1">
    <location>
        <begin position="320"/>
        <end position="341"/>
    </location>
</feature>
<feature type="transmembrane region" description="Helical" evidence="1">
    <location>
        <begin position="353"/>
        <end position="377"/>
    </location>
</feature>
<organism evidence="3">
    <name type="scientific">marine metagenome</name>
    <dbReference type="NCBI Taxonomy" id="408172"/>
    <lineage>
        <taxon>unclassified sequences</taxon>
        <taxon>metagenomes</taxon>
        <taxon>ecological metagenomes</taxon>
    </lineage>
</organism>
<dbReference type="Gene3D" id="1.20.1250.20">
    <property type="entry name" value="MFS general substrate transporter like domains"/>
    <property type="match status" value="2"/>
</dbReference>
<feature type="transmembrane region" description="Helical" evidence="1">
    <location>
        <begin position="383"/>
        <end position="406"/>
    </location>
</feature>
<feature type="domain" description="Major facilitator superfamily (MFS) profile" evidence="2">
    <location>
        <begin position="16"/>
        <end position="409"/>
    </location>
</feature>
<feature type="transmembrane region" description="Helical" evidence="1">
    <location>
        <begin position="105"/>
        <end position="128"/>
    </location>
</feature>
<feature type="transmembrane region" description="Helical" evidence="1">
    <location>
        <begin position="140"/>
        <end position="162"/>
    </location>
</feature>
<feature type="transmembrane region" description="Helical" evidence="1">
    <location>
        <begin position="233"/>
        <end position="254"/>
    </location>
</feature>
<evidence type="ECO:0000259" key="2">
    <source>
        <dbReference type="PROSITE" id="PS50850"/>
    </source>
</evidence>
<evidence type="ECO:0000256" key="1">
    <source>
        <dbReference type="SAM" id="Phobius"/>
    </source>
</evidence>
<dbReference type="InterPro" id="IPR036259">
    <property type="entry name" value="MFS_trans_sf"/>
</dbReference>
<dbReference type="PANTHER" id="PTHR11360">
    <property type="entry name" value="MONOCARBOXYLATE TRANSPORTER"/>
    <property type="match status" value="1"/>
</dbReference>
<feature type="transmembrane region" description="Helical" evidence="1">
    <location>
        <begin position="12"/>
        <end position="35"/>
    </location>
</feature>
<gene>
    <name evidence="3" type="ORF">METZ01_LOCUS176693</name>
</gene>
<dbReference type="PROSITE" id="PS50850">
    <property type="entry name" value="MFS"/>
    <property type="match status" value="1"/>
</dbReference>
<sequence>MSLPEETSVETAYGWVVAVVSTLMITVAFGSTYLVVVGLKPIAAEFGWPRQIPSAGYSAALFGAGVGGILMGFWLDRRGMAGPAFCGALFVGLSMLAISQSQSMIVFLGAHFLLLGILGNGPIFSPLLTNVTYWFDRRMGIAVAVVTGGQSLAGAVWPPIFGYFIESHGWRDTMFGYGLFCFATLIPLAFVMRRPSPRRRQGSGAATKYIRAVEVDGAWEAVLGLRANAAFSLLCLAIVGCCVAMSMPMVHIVAYCSDLGYTAARGTEMLSILLFSAFVSRLAYGWLADRIGGLKTLLLGCALQLLGLALYMYVDSLEGLYAVSVYYGLGYGGIVPMYAIIVREHFHVSQAGWRIGVILFFGTLGMAVGAYIGGLIFDLTATYSLAFLTAIGFNLFNLALVGFLVLRQGGVSGPRPLAATG</sequence>
<dbReference type="InterPro" id="IPR020846">
    <property type="entry name" value="MFS_dom"/>
</dbReference>
<dbReference type="EMBL" id="UINC01033877">
    <property type="protein sequence ID" value="SVB23839.1"/>
    <property type="molecule type" value="Genomic_DNA"/>
</dbReference>
<dbReference type="InterPro" id="IPR011701">
    <property type="entry name" value="MFS"/>
</dbReference>
<accession>A0A382CDB2</accession>
<reference evidence="3" key="1">
    <citation type="submission" date="2018-05" db="EMBL/GenBank/DDBJ databases">
        <authorList>
            <person name="Lanie J.A."/>
            <person name="Ng W.-L."/>
            <person name="Kazmierczak K.M."/>
            <person name="Andrzejewski T.M."/>
            <person name="Davidsen T.M."/>
            <person name="Wayne K.J."/>
            <person name="Tettelin H."/>
            <person name="Glass J.I."/>
            <person name="Rusch D."/>
            <person name="Podicherti R."/>
            <person name="Tsui H.-C.T."/>
            <person name="Winkler M.E."/>
        </authorList>
    </citation>
    <scope>NUCLEOTIDE SEQUENCE</scope>
</reference>
<keyword evidence="1" id="KW-1133">Transmembrane helix</keyword>
<feature type="transmembrane region" description="Helical" evidence="1">
    <location>
        <begin position="266"/>
        <end position="284"/>
    </location>
</feature>